<dbReference type="GO" id="GO:0032259">
    <property type="term" value="P:methylation"/>
    <property type="evidence" value="ECO:0007669"/>
    <property type="project" value="UniProtKB-KW"/>
</dbReference>
<keyword evidence="4" id="KW-1185">Reference proteome</keyword>
<reference evidence="4" key="2">
    <citation type="submission" date="2016-02" db="EMBL/GenBank/DDBJ databases">
        <title>Draft genome sequence of five rapidly growing Mycobacterium species.</title>
        <authorList>
            <person name="Katahira K."/>
            <person name="Gotou Y."/>
            <person name="Iida K."/>
            <person name="Ogura Y."/>
            <person name="Hayashi T."/>
        </authorList>
    </citation>
    <scope>NUCLEOTIDE SEQUENCE [LARGE SCALE GENOMIC DNA]</scope>
    <source>
        <strain evidence="4">JCM15654</strain>
    </source>
</reference>
<dbReference type="RefSeq" id="WP_062831755.1">
    <property type="nucleotide sequence ID" value="NZ_BCSX01000053.1"/>
</dbReference>
<dbReference type="AlphaFoldDB" id="A0A100W5K2"/>
<keyword evidence="3" id="KW-0830">Ubiquinone</keyword>
<evidence type="ECO:0000313" key="4">
    <source>
        <dbReference type="Proteomes" id="UP000069620"/>
    </source>
</evidence>
<dbReference type="SUPFAM" id="SSF53335">
    <property type="entry name" value="S-adenosyl-L-methionine-dependent methyltransferases"/>
    <property type="match status" value="1"/>
</dbReference>
<sequence length="350" mass="37411">MAVDEDKLNAFLGQAVGDLGAAVSAILVLIGDELGLYAALARERLTSGQLAERTGTSERYVREWLANQSAGGYVDYDVGTDTYHLNDEQALCLANPDGPVDLPGGYSIIEDLFHVKERAVENFRTGGGMEWGEHHPCLFRGTERFFRAGYNANLLSSWLPALDGVVEKLESGGRVADVGCGHGVTTILMAQAFPNSQFVGIDYHGPSVETARAHAAEAGVGNASFEVADATTYHGDDYDLIAFFDCLHDMADPSGAARHARQALKSDGHCLLVEPFAGDSLAENLNPVGRVFYGASSLVCVPVSLAQKGPALGAQAGERRLAEVMVNDGGFTRFRRAAETPFNLVFEARP</sequence>
<keyword evidence="3" id="KW-0489">Methyltransferase</keyword>
<evidence type="ECO:0000259" key="2">
    <source>
        <dbReference type="Pfam" id="PF21320"/>
    </source>
</evidence>
<dbReference type="Pfam" id="PF13847">
    <property type="entry name" value="Methyltransf_31"/>
    <property type="match status" value="1"/>
</dbReference>
<dbReference type="InterPro" id="IPR029063">
    <property type="entry name" value="SAM-dependent_MTases_sf"/>
</dbReference>
<feature type="domain" description="S-adenosylmethionine-dependent methyltransferase Rv2258c-like winged HTH" evidence="2">
    <location>
        <begin position="23"/>
        <end position="94"/>
    </location>
</feature>
<dbReference type="PANTHER" id="PTHR45128:SF2">
    <property type="entry name" value="METHYLTRANSFERASE DOMAIN-CONTAINING PROTEIN"/>
    <property type="match status" value="1"/>
</dbReference>
<dbReference type="Pfam" id="PF21320">
    <property type="entry name" value="WHD_Rv2258c"/>
    <property type="match status" value="1"/>
</dbReference>
<dbReference type="SUPFAM" id="SSF46785">
    <property type="entry name" value="Winged helix' DNA-binding domain"/>
    <property type="match status" value="1"/>
</dbReference>
<feature type="domain" description="Methyltransferase" evidence="1">
    <location>
        <begin position="170"/>
        <end position="279"/>
    </location>
</feature>
<dbReference type="GO" id="GO:0008168">
    <property type="term" value="F:methyltransferase activity"/>
    <property type="evidence" value="ECO:0007669"/>
    <property type="project" value="UniProtKB-KW"/>
</dbReference>
<dbReference type="InterPro" id="IPR036390">
    <property type="entry name" value="WH_DNA-bd_sf"/>
</dbReference>
<evidence type="ECO:0000259" key="1">
    <source>
        <dbReference type="Pfam" id="PF13847"/>
    </source>
</evidence>
<organism evidence="3 4">
    <name type="scientific">Mycolicibacterium brisbanense</name>
    <dbReference type="NCBI Taxonomy" id="146020"/>
    <lineage>
        <taxon>Bacteria</taxon>
        <taxon>Bacillati</taxon>
        <taxon>Actinomycetota</taxon>
        <taxon>Actinomycetes</taxon>
        <taxon>Mycobacteriales</taxon>
        <taxon>Mycobacteriaceae</taxon>
        <taxon>Mycolicibacterium</taxon>
    </lineage>
</organism>
<dbReference type="EMBL" id="BCSX01000053">
    <property type="protein sequence ID" value="GAS92018.1"/>
    <property type="molecule type" value="Genomic_DNA"/>
</dbReference>
<dbReference type="STRING" id="146020.RMCB_6114"/>
<gene>
    <name evidence="3" type="ORF">RMCB_6114</name>
</gene>
<proteinExistence type="predicted"/>
<evidence type="ECO:0000313" key="3">
    <source>
        <dbReference type="EMBL" id="GAS92018.1"/>
    </source>
</evidence>
<dbReference type="OrthoDB" id="9801363at2"/>
<dbReference type="CDD" id="cd02440">
    <property type="entry name" value="AdoMet_MTases"/>
    <property type="match status" value="1"/>
</dbReference>
<comment type="caution">
    <text evidence="3">The sequence shown here is derived from an EMBL/GenBank/DDBJ whole genome shotgun (WGS) entry which is preliminary data.</text>
</comment>
<reference evidence="4" key="1">
    <citation type="journal article" date="2016" name="Genome Announc.">
        <title>Draft Genome Sequences of Five Rapidly Growing Mycobacterium Species, M. thermoresistibile, M. fortuitum subsp. acetamidolyticum, M. canariasense, M. brisbanense, and M. novocastrense.</title>
        <authorList>
            <person name="Katahira K."/>
            <person name="Ogura Y."/>
            <person name="Gotoh Y."/>
            <person name="Hayashi T."/>
        </authorList>
    </citation>
    <scope>NUCLEOTIDE SEQUENCE [LARGE SCALE GENOMIC DNA]</scope>
    <source>
        <strain evidence="4">JCM15654</strain>
    </source>
</reference>
<dbReference type="InterPro" id="IPR053173">
    <property type="entry name" value="SAM-binding_MTase"/>
</dbReference>
<dbReference type="InterPro" id="IPR025714">
    <property type="entry name" value="Methyltranfer_dom"/>
</dbReference>
<dbReference type="PANTHER" id="PTHR45128">
    <property type="entry name" value="METHYLTRANSFERASE TYPE 11"/>
    <property type="match status" value="1"/>
</dbReference>
<dbReference type="Gene3D" id="3.40.50.150">
    <property type="entry name" value="Vaccinia Virus protein VP39"/>
    <property type="match status" value="1"/>
</dbReference>
<dbReference type="Proteomes" id="UP000069620">
    <property type="component" value="Unassembled WGS sequence"/>
</dbReference>
<name>A0A100W5K2_9MYCO</name>
<accession>A0A100W5K2</accession>
<protein>
    <submittedName>
        <fullName evidence="3">Methylase, ubiquinone/menaquinone biosynthesis</fullName>
    </submittedName>
</protein>
<dbReference type="InterPro" id="IPR048711">
    <property type="entry name" value="WHD_Rv2258c"/>
</dbReference>
<keyword evidence="3" id="KW-0808">Transferase</keyword>